<dbReference type="InterPro" id="IPR008333">
    <property type="entry name" value="Cbr1-like_FAD-bd_dom"/>
</dbReference>
<sequence>MNIVETEVIRVQHCSARGVTLLTRKPEGFAFQAGHYARLSVPALAEPVWRAYSIVSAPHEPWLEYFFTVIPGGALSPHLGALQPGDTVLMAKAAMGFFLADSLADGEVLWLLATGTGIGPYLSMLRQQGVLQRFARVNLVCSVREAADLAYDAECRAWAAQHAHCHYVPVVTRGEVVGGLRERIPTLLHSGALEQHLAMTPLDPQRDRVMVCGNPDFTADMRALLNERGFTPCRRGLSGNMLFENYWQKATP</sequence>
<comment type="similarity">
    <text evidence="1">Belongs to the ferredoxin--NADP reductase type 1 family.</text>
</comment>
<evidence type="ECO:0000256" key="3">
    <source>
        <dbReference type="ARBA" id="ARBA00022741"/>
    </source>
</evidence>
<dbReference type="Pfam" id="PF00175">
    <property type="entry name" value="NAD_binding_1"/>
    <property type="match status" value="1"/>
</dbReference>
<dbReference type="Pfam" id="PF00970">
    <property type="entry name" value="FAD_binding_6"/>
    <property type="match status" value="1"/>
</dbReference>
<dbReference type="GO" id="GO:0034599">
    <property type="term" value="P:cellular response to oxidative stress"/>
    <property type="evidence" value="ECO:0007669"/>
    <property type="project" value="TreeGrafter"/>
</dbReference>
<evidence type="ECO:0000259" key="5">
    <source>
        <dbReference type="PROSITE" id="PS51384"/>
    </source>
</evidence>
<dbReference type="EC" id="1.18.1.2" evidence="2"/>
<comment type="caution">
    <text evidence="6">The sequence shown here is derived from an EMBL/GenBank/DDBJ whole genome shotgun (WGS) entry which is preliminary data.</text>
</comment>
<dbReference type="Proteomes" id="UP000279384">
    <property type="component" value="Unassembled WGS sequence"/>
</dbReference>
<dbReference type="Gene3D" id="3.40.50.80">
    <property type="entry name" value="Nucleotide-binding domain of ferredoxin-NADP reductase (FNR) module"/>
    <property type="match status" value="1"/>
</dbReference>
<evidence type="ECO:0000256" key="4">
    <source>
        <dbReference type="ARBA" id="ARBA00047776"/>
    </source>
</evidence>
<dbReference type="InterPro" id="IPR017927">
    <property type="entry name" value="FAD-bd_FR_type"/>
</dbReference>
<dbReference type="InterPro" id="IPR017938">
    <property type="entry name" value="Riboflavin_synthase-like_b-brl"/>
</dbReference>
<evidence type="ECO:0000256" key="2">
    <source>
        <dbReference type="ARBA" id="ARBA00013223"/>
    </source>
</evidence>
<dbReference type="PANTHER" id="PTHR47878">
    <property type="entry name" value="OXIDOREDUCTASE FAD/NAD(P)-BINDING DOMAIN PROTEIN"/>
    <property type="match status" value="1"/>
</dbReference>
<dbReference type="GO" id="GO:0042167">
    <property type="term" value="P:heme catabolic process"/>
    <property type="evidence" value="ECO:0007669"/>
    <property type="project" value="TreeGrafter"/>
</dbReference>
<gene>
    <name evidence="6" type="ORF">C8E02_1215</name>
</gene>
<feature type="domain" description="FAD-binding FR-type" evidence="5">
    <location>
        <begin position="1"/>
        <end position="101"/>
    </location>
</feature>
<dbReference type="SUPFAM" id="SSF52343">
    <property type="entry name" value="Ferredoxin reductase-like, C-terminal NADP-linked domain"/>
    <property type="match status" value="1"/>
</dbReference>
<evidence type="ECO:0000313" key="7">
    <source>
        <dbReference type="Proteomes" id="UP000279384"/>
    </source>
</evidence>
<dbReference type="PANTHER" id="PTHR47878:SF2">
    <property type="entry name" value="OXIDOREDUCTASE FAD_NAD(P)-BINDING DOMAIN PROTEIN"/>
    <property type="match status" value="1"/>
</dbReference>
<dbReference type="GO" id="GO:0000166">
    <property type="term" value="F:nucleotide binding"/>
    <property type="evidence" value="ECO:0007669"/>
    <property type="project" value="UniProtKB-KW"/>
</dbReference>
<proteinExistence type="inferred from homology"/>
<reference evidence="6 7" key="1">
    <citation type="submission" date="2018-10" db="EMBL/GenBank/DDBJ databases">
        <title>Genomic Encyclopedia of Type Strains, Phase IV (KMG-IV): sequencing the most valuable type-strain genomes for metagenomic binning, comparative biology and taxonomic classification.</title>
        <authorList>
            <person name="Goeker M."/>
        </authorList>
    </citation>
    <scope>NUCLEOTIDE SEQUENCE [LARGE SCALE GENOMIC DNA]</scope>
    <source>
        <strain evidence="6 7">DSM 3303</strain>
    </source>
</reference>
<dbReference type="PRINTS" id="PR00410">
    <property type="entry name" value="PHEHYDRXLASE"/>
</dbReference>
<organism evidence="6 7">
    <name type="scientific">Vogesella indigofera</name>
    <name type="common">Pseudomonas indigofera</name>
    <dbReference type="NCBI Taxonomy" id="45465"/>
    <lineage>
        <taxon>Bacteria</taxon>
        <taxon>Pseudomonadati</taxon>
        <taxon>Pseudomonadota</taxon>
        <taxon>Betaproteobacteria</taxon>
        <taxon>Neisseriales</taxon>
        <taxon>Chromobacteriaceae</taxon>
        <taxon>Vogesella</taxon>
    </lineage>
</organism>
<dbReference type="InterPro" id="IPR001433">
    <property type="entry name" value="OxRdtase_FAD/NAD-bd"/>
</dbReference>
<dbReference type="GO" id="GO:0004324">
    <property type="term" value="F:ferredoxin-NADP+ reductase activity"/>
    <property type="evidence" value="ECO:0007669"/>
    <property type="project" value="UniProtKB-EC"/>
</dbReference>
<accession>A0A495BJC4</accession>
<dbReference type="EMBL" id="RBID01000011">
    <property type="protein sequence ID" value="RKQ61440.1"/>
    <property type="molecule type" value="Genomic_DNA"/>
</dbReference>
<dbReference type="CDD" id="cd06195">
    <property type="entry name" value="FNR1"/>
    <property type="match status" value="1"/>
</dbReference>
<name>A0A495BJC4_VOGIN</name>
<keyword evidence="3" id="KW-0547">Nucleotide-binding</keyword>
<dbReference type="InterPro" id="IPR033892">
    <property type="entry name" value="FNR_bac"/>
</dbReference>
<dbReference type="RefSeq" id="WP_120810019.1">
    <property type="nucleotide sequence ID" value="NZ_RBID01000011.1"/>
</dbReference>
<evidence type="ECO:0000313" key="6">
    <source>
        <dbReference type="EMBL" id="RKQ61440.1"/>
    </source>
</evidence>
<comment type="catalytic activity">
    <reaction evidence="4">
        <text>2 reduced [2Fe-2S]-[ferredoxin] + NADP(+) + H(+) = 2 oxidized [2Fe-2S]-[ferredoxin] + NADPH</text>
        <dbReference type="Rhea" id="RHEA:20125"/>
        <dbReference type="Rhea" id="RHEA-COMP:10000"/>
        <dbReference type="Rhea" id="RHEA-COMP:10001"/>
        <dbReference type="ChEBI" id="CHEBI:15378"/>
        <dbReference type="ChEBI" id="CHEBI:33737"/>
        <dbReference type="ChEBI" id="CHEBI:33738"/>
        <dbReference type="ChEBI" id="CHEBI:57783"/>
        <dbReference type="ChEBI" id="CHEBI:58349"/>
        <dbReference type="EC" id="1.18.1.2"/>
    </reaction>
</comment>
<dbReference type="Gene3D" id="2.40.30.10">
    <property type="entry name" value="Translation factors"/>
    <property type="match status" value="1"/>
</dbReference>
<dbReference type="SUPFAM" id="SSF63380">
    <property type="entry name" value="Riboflavin synthase domain-like"/>
    <property type="match status" value="1"/>
</dbReference>
<dbReference type="InterPro" id="IPR039261">
    <property type="entry name" value="FNR_nucleotide-bd"/>
</dbReference>
<dbReference type="InterPro" id="IPR051930">
    <property type="entry name" value="FNR_type-1"/>
</dbReference>
<evidence type="ECO:0000256" key="1">
    <source>
        <dbReference type="ARBA" id="ARBA00008312"/>
    </source>
</evidence>
<dbReference type="AlphaFoldDB" id="A0A495BJC4"/>
<protein>
    <recommendedName>
        <fullName evidence="2">ferredoxin--NADP(+) reductase</fullName>
        <ecNumber evidence="2">1.18.1.2</ecNumber>
    </recommendedName>
</protein>
<dbReference type="PROSITE" id="PS51384">
    <property type="entry name" value="FAD_FR"/>
    <property type="match status" value="1"/>
</dbReference>